<evidence type="ECO:0000256" key="3">
    <source>
        <dbReference type="ARBA" id="ARBA00022679"/>
    </source>
</evidence>
<dbReference type="SUPFAM" id="SSF53448">
    <property type="entry name" value="Nucleotide-diphospho-sugar transferases"/>
    <property type="match status" value="1"/>
</dbReference>
<evidence type="ECO:0000313" key="6">
    <source>
        <dbReference type="EMBL" id="SCC55606.1"/>
    </source>
</evidence>
<feature type="domain" description="Glycosyltransferase 2-like" evidence="5">
    <location>
        <begin position="53"/>
        <end position="211"/>
    </location>
</feature>
<keyword evidence="4" id="KW-0812">Transmembrane</keyword>
<accession>A0A1C4FI98</accession>
<reference evidence="6 7" key="1">
    <citation type="submission" date="2016-08" db="EMBL/GenBank/DDBJ databases">
        <authorList>
            <person name="Seilhamer J.J."/>
        </authorList>
    </citation>
    <scope>NUCLEOTIDE SEQUENCE [LARGE SCALE GENOMIC DNA]</scope>
    <source>
        <strain evidence="6 7">A37T2</strain>
    </source>
</reference>
<dbReference type="AlphaFoldDB" id="A0A1C4FI98"/>
<keyword evidence="2" id="KW-0328">Glycosyltransferase</keyword>
<comment type="similarity">
    <text evidence="1">Belongs to the glycosyltransferase 2 family.</text>
</comment>
<feature type="transmembrane region" description="Helical" evidence="4">
    <location>
        <begin position="358"/>
        <end position="378"/>
    </location>
</feature>
<feature type="transmembrane region" description="Helical" evidence="4">
    <location>
        <begin position="297"/>
        <end position="319"/>
    </location>
</feature>
<evidence type="ECO:0000259" key="5">
    <source>
        <dbReference type="Pfam" id="PF00535"/>
    </source>
</evidence>
<keyword evidence="7" id="KW-1185">Reference proteome</keyword>
<keyword evidence="4" id="KW-1133">Transmembrane helix</keyword>
<dbReference type="InterPro" id="IPR029044">
    <property type="entry name" value="Nucleotide-diphossugar_trans"/>
</dbReference>
<gene>
    <name evidence="6" type="ORF">GA0116948_11486</name>
</gene>
<proteinExistence type="inferred from homology"/>
<dbReference type="OrthoDB" id="9766971at2"/>
<dbReference type="PANTHER" id="PTHR43630:SF1">
    <property type="entry name" value="POLY-BETA-1,6-N-ACETYL-D-GLUCOSAMINE SYNTHASE"/>
    <property type="match status" value="1"/>
</dbReference>
<dbReference type="STRING" id="1335309.GA0116948_11486"/>
<dbReference type="Proteomes" id="UP000242818">
    <property type="component" value="Unassembled WGS sequence"/>
</dbReference>
<dbReference type="Pfam" id="PF00535">
    <property type="entry name" value="Glycos_transf_2"/>
    <property type="match status" value="1"/>
</dbReference>
<keyword evidence="3 6" id="KW-0808">Transferase</keyword>
<name>A0A1C4FI98_9BACT</name>
<dbReference type="EMBL" id="FMAR01000014">
    <property type="protein sequence ID" value="SCC55606.1"/>
    <property type="molecule type" value="Genomic_DNA"/>
</dbReference>
<protein>
    <submittedName>
        <fullName evidence="6">Glycosyltransferase, catalytic subunit of cellulose synthase and poly-beta-1,6-N-acetylglucosamine synthase</fullName>
    </submittedName>
</protein>
<feature type="transmembrane region" description="Helical" evidence="4">
    <location>
        <begin position="325"/>
        <end position="346"/>
    </location>
</feature>
<dbReference type="PANTHER" id="PTHR43630">
    <property type="entry name" value="POLY-BETA-1,6-N-ACETYL-D-GLUCOSAMINE SYNTHASE"/>
    <property type="match status" value="1"/>
</dbReference>
<dbReference type="CDD" id="cd06439">
    <property type="entry name" value="CESA_like_1"/>
    <property type="match status" value="1"/>
</dbReference>
<evidence type="ECO:0000256" key="4">
    <source>
        <dbReference type="SAM" id="Phobius"/>
    </source>
</evidence>
<sequence>MIKIVQALYFISAFFLFYNYLGYGILLWILVKLRRRPAVSFSVAPAYEPPVTLIVAAYNEAAFIARKAENTLQLDYPSDKFDILFVTDGSTDGTPEILQQFTGIKVIHQDARRGKTAAINRAMQQVRTPIVIFCDANTFLNKTAIRALVKHYTDESVGAVAGEKRVQQQDGDDQAAGTEGIYWKYESYLKKLDADFYSVVGAAGELFSVRTALFQPVEPAVILDDFVISLRVNLQGYRVAYAPDAYAMESPSDSLQEEHKRKVRISAGGFQSIVLLRSLLNIFRDPVLSFQYISHRVLRWTISPLSLPVLLISNIWLVMHTASPWYQLSLLLQAGAYIAALAGFILAKKQIKIKIFYVPFYFLFMNIAVYEGFFRYIAGKQSAAWEKSKRKTPAPLNN</sequence>
<dbReference type="RefSeq" id="WP_089714386.1">
    <property type="nucleotide sequence ID" value="NZ_FMAR01000014.1"/>
</dbReference>
<organism evidence="6 7">
    <name type="scientific">Chitinophaga costaii</name>
    <dbReference type="NCBI Taxonomy" id="1335309"/>
    <lineage>
        <taxon>Bacteria</taxon>
        <taxon>Pseudomonadati</taxon>
        <taxon>Bacteroidota</taxon>
        <taxon>Chitinophagia</taxon>
        <taxon>Chitinophagales</taxon>
        <taxon>Chitinophagaceae</taxon>
        <taxon>Chitinophaga</taxon>
    </lineage>
</organism>
<evidence type="ECO:0000313" key="7">
    <source>
        <dbReference type="Proteomes" id="UP000242818"/>
    </source>
</evidence>
<dbReference type="InterPro" id="IPR001173">
    <property type="entry name" value="Glyco_trans_2-like"/>
</dbReference>
<feature type="transmembrane region" description="Helical" evidence="4">
    <location>
        <begin position="6"/>
        <end position="31"/>
    </location>
</feature>
<dbReference type="Gene3D" id="3.90.550.10">
    <property type="entry name" value="Spore Coat Polysaccharide Biosynthesis Protein SpsA, Chain A"/>
    <property type="match status" value="1"/>
</dbReference>
<evidence type="ECO:0000256" key="1">
    <source>
        <dbReference type="ARBA" id="ARBA00006739"/>
    </source>
</evidence>
<dbReference type="GO" id="GO:0016757">
    <property type="term" value="F:glycosyltransferase activity"/>
    <property type="evidence" value="ECO:0007669"/>
    <property type="project" value="UniProtKB-KW"/>
</dbReference>
<keyword evidence="4" id="KW-0472">Membrane</keyword>
<evidence type="ECO:0000256" key="2">
    <source>
        <dbReference type="ARBA" id="ARBA00022676"/>
    </source>
</evidence>